<gene>
    <name evidence="2" type="ORF">EI982_16120</name>
</gene>
<evidence type="ECO:0000256" key="1">
    <source>
        <dbReference type="SAM" id="Phobius"/>
    </source>
</evidence>
<evidence type="ECO:0000313" key="2">
    <source>
        <dbReference type="EMBL" id="QGX96194.1"/>
    </source>
</evidence>
<reference evidence="2 3" key="1">
    <citation type="submission" date="2018-12" db="EMBL/GenBank/DDBJ databases">
        <title>Complete genome sequence of Haloplanus rallus MBLA0036.</title>
        <authorList>
            <person name="Nam Y.-d."/>
            <person name="Kang J."/>
            <person name="Chung W.-H."/>
            <person name="Park Y.S."/>
        </authorList>
    </citation>
    <scope>NUCLEOTIDE SEQUENCE [LARGE SCALE GENOMIC DNA]</scope>
    <source>
        <strain evidence="2 3">MBLA0036</strain>
    </source>
</reference>
<organism evidence="2 3">
    <name type="scientific">Haloplanus rallus</name>
    <dbReference type="NCBI Taxonomy" id="1816183"/>
    <lineage>
        <taxon>Archaea</taxon>
        <taxon>Methanobacteriati</taxon>
        <taxon>Methanobacteriota</taxon>
        <taxon>Stenosarchaea group</taxon>
        <taxon>Halobacteria</taxon>
        <taxon>Halobacteriales</taxon>
        <taxon>Haloferacaceae</taxon>
        <taxon>Haloplanus</taxon>
    </lineage>
</organism>
<feature type="transmembrane region" description="Helical" evidence="1">
    <location>
        <begin position="6"/>
        <end position="29"/>
    </location>
</feature>
<feature type="transmembrane region" description="Helical" evidence="1">
    <location>
        <begin position="36"/>
        <end position="55"/>
    </location>
</feature>
<protein>
    <submittedName>
        <fullName evidence="2">Uncharacterized protein</fullName>
    </submittedName>
</protein>
<dbReference type="GeneID" id="99243981"/>
<dbReference type="EMBL" id="CP034345">
    <property type="protein sequence ID" value="QGX96194.1"/>
    <property type="molecule type" value="Genomic_DNA"/>
</dbReference>
<keyword evidence="1" id="KW-0472">Membrane</keyword>
<accession>A0A6B9FBQ2</accession>
<dbReference type="KEGG" id="hra:EI982_16120"/>
<proteinExistence type="predicted"/>
<name>A0A6B9FBQ2_9EURY</name>
<sequence length="93" mass="9622">MAPVHWLSAGVLALNVVIGVALVLGVFMFMERRIQLGAFGGLFAGAAVIYVEATIGEQLLRVSVGEMKILVLAAAFGAVLGVVGTVLTVKPEL</sequence>
<keyword evidence="1" id="KW-0812">Transmembrane</keyword>
<feature type="transmembrane region" description="Helical" evidence="1">
    <location>
        <begin position="67"/>
        <end position="89"/>
    </location>
</feature>
<dbReference type="Proteomes" id="UP000428325">
    <property type="component" value="Chromosome"/>
</dbReference>
<dbReference type="RefSeq" id="WP_157690658.1">
    <property type="nucleotide sequence ID" value="NZ_CP034345.1"/>
</dbReference>
<keyword evidence="3" id="KW-1185">Reference proteome</keyword>
<keyword evidence="1" id="KW-1133">Transmembrane helix</keyword>
<dbReference type="AlphaFoldDB" id="A0A6B9FBQ2"/>
<evidence type="ECO:0000313" key="3">
    <source>
        <dbReference type="Proteomes" id="UP000428325"/>
    </source>
</evidence>